<feature type="region of interest" description="Disordered" evidence="7">
    <location>
        <begin position="274"/>
        <end position="317"/>
    </location>
</feature>
<dbReference type="Gene3D" id="2.30.30.60">
    <property type="match status" value="1"/>
</dbReference>
<dbReference type="PANTHER" id="PTHR30347:SF1">
    <property type="entry name" value="MECHANOSENSITIVE CHANNEL MSCK"/>
    <property type="match status" value="1"/>
</dbReference>
<feature type="transmembrane region" description="Helical" evidence="8">
    <location>
        <begin position="494"/>
        <end position="515"/>
    </location>
</feature>
<dbReference type="EMBL" id="CP139781">
    <property type="protein sequence ID" value="WRQ89980.1"/>
    <property type="molecule type" value="Genomic_DNA"/>
</dbReference>
<keyword evidence="12" id="KW-1185">Reference proteome</keyword>
<evidence type="ECO:0000256" key="2">
    <source>
        <dbReference type="ARBA" id="ARBA00008017"/>
    </source>
</evidence>
<proteinExistence type="inferred from homology"/>
<dbReference type="InterPro" id="IPR011014">
    <property type="entry name" value="MscS_channel_TM-2"/>
</dbReference>
<dbReference type="Gene3D" id="1.10.287.1260">
    <property type="match status" value="1"/>
</dbReference>
<feature type="domain" description="Mechanosensitive ion channel MscS" evidence="9">
    <location>
        <begin position="577"/>
        <end position="643"/>
    </location>
</feature>
<organism evidence="11 12">
    <name type="scientific">Actomonas aquatica</name>
    <dbReference type="NCBI Taxonomy" id="2866162"/>
    <lineage>
        <taxon>Bacteria</taxon>
        <taxon>Pseudomonadati</taxon>
        <taxon>Verrucomicrobiota</taxon>
        <taxon>Opitutia</taxon>
        <taxon>Opitutales</taxon>
        <taxon>Opitutaceae</taxon>
        <taxon>Actomonas</taxon>
    </lineage>
</organism>
<dbReference type="InterPro" id="IPR023408">
    <property type="entry name" value="MscS_beta-dom_sf"/>
</dbReference>
<evidence type="ECO:0000256" key="3">
    <source>
        <dbReference type="ARBA" id="ARBA00022475"/>
    </source>
</evidence>
<keyword evidence="6 8" id="KW-0472">Membrane</keyword>
<dbReference type="InterPro" id="IPR006685">
    <property type="entry name" value="MscS_channel_2nd"/>
</dbReference>
<dbReference type="Pfam" id="PF00924">
    <property type="entry name" value="MS_channel_2nd"/>
    <property type="match status" value="1"/>
</dbReference>
<dbReference type="SUPFAM" id="SSF82861">
    <property type="entry name" value="Mechanosensitive channel protein MscS (YggB), transmembrane region"/>
    <property type="match status" value="1"/>
</dbReference>
<dbReference type="Pfam" id="PF21082">
    <property type="entry name" value="MS_channel_3rd"/>
    <property type="match status" value="1"/>
</dbReference>
<feature type="compositionally biased region" description="Acidic residues" evidence="7">
    <location>
        <begin position="770"/>
        <end position="780"/>
    </location>
</feature>
<evidence type="ECO:0000256" key="7">
    <source>
        <dbReference type="SAM" id="MobiDB-lite"/>
    </source>
</evidence>
<sequence>MIFRSLLPLCLGWGVVGVWAQSNALVEEVMGPAASAAADESSADGSGQADGKNADGEEEQPTLQAETIERKRAAARANLQERRDALESADIEAGSGEAKTLAEEIRLLEELERIYGDQLRAVGEREDLQAEQAELQRQREDEGELGDGIAVRPTFAALESLYDQRDELERTRRWLERDFENAEDGREAAQDAFDEAEKQRRLKEEEAEDNPGEHLAGQHLARLQSTVAEQTLRLRDFELATLQLQEDLIGPRLELVQPRIEWVVSHLVRDSAGQAARQRDRAAREERLREAHTDARETAARASSTLARLESEVDSGDAAVEENGELEAWRQTRRLESGRLALLGRQLARLETMAAVEAQRLDVLFGEMDEDTAEQLAERNDAELERLRNARRQHLFELIRTRRVVERGAGAESEARQRSLAAAKAWVEVGEIEHSELQDLIAVRERLQEELGRLGVTVWPTWEDAWPSIKRTVSTIWMWELFTVDDQPFRVRTLLAVGLLVMLGALTARRISSLASDVAVSRFKWSRGRAAAWRTLLYYGFLCFIVLSIFSLFHLSLTQFSVVSGALAVGLGFGSQNLLNNFISGIILLVERPITEGALIEFDDEQYWVERIGMRSTVVRSFDNTHIVVPNSRLIEQSVTNWTLSDDVVRQKVAVGVAYGTDTRKVEKLLHKVLDDLDVVLDDPEPIVLFDAFGDNSLNFLAILHTRLDDRLKALNEVRHTIAEAFAAEGIVIAFPQRDLHFDSDAPLQIELTRRSRQAVDPQASKEGDGDRDDDEAAEPEEAKSAMQAPRKNEEGGDG</sequence>
<dbReference type="Gene3D" id="3.30.70.100">
    <property type="match status" value="1"/>
</dbReference>
<dbReference type="InterPro" id="IPR010920">
    <property type="entry name" value="LSM_dom_sf"/>
</dbReference>
<evidence type="ECO:0000259" key="10">
    <source>
        <dbReference type="Pfam" id="PF21082"/>
    </source>
</evidence>
<protein>
    <submittedName>
        <fullName evidence="11">Mechanosensitive ion channel</fullName>
    </submittedName>
</protein>
<comment type="subcellular location">
    <subcellularLocation>
        <location evidence="1">Cell membrane</location>
        <topology evidence="1">Multi-pass membrane protein</topology>
    </subcellularLocation>
</comment>
<keyword evidence="5 8" id="KW-1133">Transmembrane helix</keyword>
<feature type="region of interest" description="Disordered" evidence="7">
    <location>
        <begin position="753"/>
        <end position="799"/>
    </location>
</feature>
<keyword evidence="3" id="KW-1003">Cell membrane</keyword>
<dbReference type="SUPFAM" id="SSF50182">
    <property type="entry name" value="Sm-like ribonucleoproteins"/>
    <property type="match status" value="1"/>
</dbReference>
<dbReference type="Proteomes" id="UP000738431">
    <property type="component" value="Chromosome"/>
</dbReference>
<evidence type="ECO:0000259" key="9">
    <source>
        <dbReference type="Pfam" id="PF00924"/>
    </source>
</evidence>
<gene>
    <name evidence="11" type="ORF">K1X11_011225</name>
</gene>
<dbReference type="InterPro" id="IPR049278">
    <property type="entry name" value="MS_channel_C"/>
</dbReference>
<reference evidence="11 12" key="1">
    <citation type="submission" date="2023-12" db="EMBL/GenBank/DDBJ databases">
        <title>Description of an unclassified Opitutus bacterium of Verrucomicrobiota.</title>
        <authorList>
            <person name="Zhang D.-F."/>
        </authorList>
    </citation>
    <scope>NUCLEOTIDE SEQUENCE [LARGE SCALE GENOMIC DNA]</scope>
    <source>
        <strain evidence="11 12">WL0086</strain>
    </source>
</reference>
<feature type="domain" description="Mechanosensitive ion channel MscS C-terminal" evidence="10">
    <location>
        <begin position="653"/>
        <end position="733"/>
    </location>
</feature>
<evidence type="ECO:0000256" key="4">
    <source>
        <dbReference type="ARBA" id="ARBA00022692"/>
    </source>
</evidence>
<feature type="compositionally biased region" description="Low complexity" evidence="7">
    <location>
        <begin position="36"/>
        <end position="51"/>
    </location>
</feature>
<feature type="region of interest" description="Disordered" evidence="7">
    <location>
        <begin position="36"/>
        <end position="63"/>
    </location>
</feature>
<dbReference type="InterPro" id="IPR011066">
    <property type="entry name" value="MscS_channel_C_sf"/>
</dbReference>
<comment type="similarity">
    <text evidence="2">Belongs to the MscS (TC 1.A.23) family.</text>
</comment>
<keyword evidence="4 8" id="KW-0812">Transmembrane</keyword>
<evidence type="ECO:0000313" key="11">
    <source>
        <dbReference type="EMBL" id="WRQ89980.1"/>
    </source>
</evidence>
<feature type="transmembrane region" description="Helical" evidence="8">
    <location>
        <begin position="536"/>
        <end position="557"/>
    </location>
</feature>
<evidence type="ECO:0000256" key="6">
    <source>
        <dbReference type="ARBA" id="ARBA00023136"/>
    </source>
</evidence>
<evidence type="ECO:0000256" key="5">
    <source>
        <dbReference type="ARBA" id="ARBA00022989"/>
    </source>
</evidence>
<feature type="region of interest" description="Disordered" evidence="7">
    <location>
        <begin position="183"/>
        <end position="214"/>
    </location>
</feature>
<dbReference type="RefSeq" id="WP_324726163.1">
    <property type="nucleotide sequence ID" value="NZ_CP139781.1"/>
</dbReference>
<dbReference type="PANTHER" id="PTHR30347">
    <property type="entry name" value="POTASSIUM CHANNEL RELATED"/>
    <property type="match status" value="1"/>
</dbReference>
<feature type="compositionally biased region" description="Basic and acidic residues" evidence="7">
    <location>
        <begin position="277"/>
        <end position="299"/>
    </location>
</feature>
<evidence type="ECO:0000256" key="1">
    <source>
        <dbReference type="ARBA" id="ARBA00004651"/>
    </source>
</evidence>
<evidence type="ECO:0000256" key="8">
    <source>
        <dbReference type="SAM" id="Phobius"/>
    </source>
</evidence>
<name>A0ABZ1CE89_9BACT</name>
<feature type="compositionally biased region" description="Basic and acidic residues" evidence="7">
    <location>
        <begin position="183"/>
        <end position="204"/>
    </location>
</feature>
<dbReference type="SUPFAM" id="SSF82689">
    <property type="entry name" value="Mechanosensitive channel protein MscS (YggB), C-terminal domain"/>
    <property type="match status" value="1"/>
</dbReference>
<evidence type="ECO:0000313" key="12">
    <source>
        <dbReference type="Proteomes" id="UP000738431"/>
    </source>
</evidence>
<accession>A0ABZ1CE89</accession>
<dbReference type="InterPro" id="IPR052702">
    <property type="entry name" value="MscS-like_channel"/>
</dbReference>